<organism evidence="2 3">
    <name type="scientific">Piloderma croceum (strain F 1598)</name>
    <dbReference type="NCBI Taxonomy" id="765440"/>
    <lineage>
        <taxon>Eukaryota</taxon>
        <taxon>Fungi</taxon>
        <taxon>Dikarya</taxon>
        <taxon>Basidiomycota</taxon>
        <taxon>Agaricomycotina</taxon>
        <taxon>Agaricomycetes</taxon>
        <taxon>Agaricomycetidae</taxon>
        <taxon>Atheliales</taxon>
        <taxon>Atheliaceae</taxon>
        <taxon>Piloderma</taxon>
    </lineage>
</organism>
<dbReference type="OrthoDB" id="3038406at2759"/>
<dbReference type="Pfam" id="PF20499">
    <property type="entry name" value="DUF6729"/>
    <property type="match status" value="1"/>
</dbReference>
<dbReference type="HOGENOM" id="CLU_244856_0_0_1"/>
<dbReference type="InParanoid" id="A0A0C3C2M4"/>
<dbReference type="Proteomes" id="UP000054166">
    <property type="component" value="Unassembled WGS sequence"/>
</dbReference>
<proteinExistence type="predicted"/>
<dbReference type="SUPFAM" id="SSF53098">
    <property type="entry name" value="Ribonuclease H-like"/>
    <property type="match status" value="1"/>
</dbReference>
<dbReference type="InterPro" id="IPR012337">
    <property type="entry name" value="RNaseH-like_sf"/>
</dbReference>
<name>A0A0C3C2M4_PILCF</name>
<accession>A0A0C3C2M4</accession>
<evidence type="ECO:0000313" key="3">
    <source>
        <dbReference type="Proteomes" id="UP000054166"/>
    </source>
</evidence>
<dbReference type="EMBL" id="KN832989">
    <property type="protein sequence ID" value="KIM83827.1"/>
    <property type="molecule type" value="Genomic_DNA"/>
</dbReference>
<evidence type="ECO:0000313" key="2">
    <source>
        <dbReference type="EMBL" id="KIM83827.1"/>
    </source>
</evidence>
<protein>
    <recommendedName>
        <fullName evidence="1">DUF6729 domain-containing protein</fullName>
    </recommendedName>
</protein>
<evidence type="ECO:0000259" key="1">
    <source>
        <dbReference type="Pfam" id="PF20499"/>
    </source>
</evidence>
<feature type="domain" description="DUF6729" evidence="1">
    <location>
        <begin position="74"/>
        <end position="256"/>
    </location>
</feature>
<keyword evidence="3" id="KW-1185">Reference proteome</keyword>
<dbReference type="STRING" id="765440.A0A0C3C2M4"/>
<dbReference type="PANTHER" id="PTHR47773:SF1">
    <property type="entry name" value="C2H2-TYPE DOMAIN-CONTAINING PROTEIN"/>
    <property type="match status" value="1"/>
</dbReference>
<gene>
    <name evidence="2" type="ORF">PILCRDRAFT_68944</name>
</gene>
<reference evidence="2 3" key="1">
    <citation type="submission" date="2014-04" db="EMBL/GenBank/DDBJ databases">
        <authorList>
            <consortium name="DOE Joint Genome Institute"/>
            <person name="Kuo A."/>
            <person name="Tarkka M."/>
            <person name="Buscot F."/>
            <person name="Kohler A."/>
            <person name="Nagy L.G."/>
            <person name="Floudas D."/>
            <person name="Copeland A."/>
            <person name="Barry K.W."/>
            <person name="Cichocki N."/>
            <person name="Veneault-Fourrey C."/>
            <person name="LaButti K."/>
            <person name="Lindquist E.A."/>
            <person name="Lipzen A."/>
            <person name="Lundell T."/>
            <person name="Morin E."/>
            <person name="Murat C."/>
            <person name="Sun H."/>
            <person name="Tunlid A."/>
            <person name="Henrissat B."/>
            <person name="Grigoriev I.V."/>
            <person name="Hibbett D.S."/>
            <person name="Martin F."/>
            <person name="Nordberg H.P."/>
            <person name="Cantor M.N."/>
            <person name="Hua S.X."/>
        </authorList>
    </citation>
    <scope>NUCLEOTIDE SEQUENCE [LARGE SCALE GENOMIC DNA]</scope>
    <source>
        <strain evidence="2 3">F 1598</strain>
    </source>
</reference>
<dbReference type="InterPro" id="IPR046616">
    <property type="entry name" value="DUF6729"/>
</dbReference>
<sequence length="1339" mass="148019">MDFDAENAQKETEADDAANGVLQEYMADILGRIKQQIDSHGRPNCYANGTFWEHPKDPLFALQASATCATGISPTELYHLDVFIWLPDRIPGSSGSFSCSCPRHHNLSRNGWNEKPIARRVKHLYRDYLLLTNRWICDKRHGGCGKSFQGTDLYILSQLPCHFQEAFPAILTVHAAVDKQLISLMHTCFSTRFGPEPFSALMREMHYLDHTHRELLYLAAATSSAQFPYPRPFSKFNDKNCYAGTSPSTQYCKAVFVDWMRAYRPYFDRVIAALPATIVKGDHTFGLTKFFAKLGGVSTHVAMYTAVNEFEEARIQALTLTKSLDFVEGCYKNLAVGLQAHGHPPMQLMYTDNAQNELAYHKRTMQSLQDNVSHIVINPFEHLPLLLLPAEHKSTFYEDSDLIDAACDHLLSGTHSSKTKLVVGFSLCSMGRHDALESGGVHMIQIATGGIVYIFKVTCFRSRASLPPNLLALIMSPLIIKVGENIRRDLSRIASTWGLPELLKILQDPSDPHYIDLGHLAKLKGAVTSASVNIATITAAVLHHRMVQEDKFSNIDWSSPSLPDDAQEYAGLIAYAHHEIWLTLSQNASVGLPIEHGTTGQLVSLMSGRQISAYGVILDQPPTIKLTVGDSLKELRVTDKQTVISVERVLLDGMMVKSHKRTLAQLGPAPFTIIVPLSSLRTRAVEEPLLCSTQPSMSITQLPGNIPLPRSAEEVLASDGIHATSIVDNTRLGIGEMISANDDSVASDDEYDTQAEREELGNLALMVQDSEPSNHGPEKISLSQALGIQLDYIQPEHHHNSFLPTHVFDDIFHVQNQLLKTLSKMHSAFNSFAWELSQVMLVEDVNDRRAVEEMLAKKGKTWEQMVYSNPDALHRHVRRLCPPPNILVPQLQALISSWQDVKCSLDPSQGVLFSAIAHKAAEGLLRVAKLGLISDPPGYSLYYKMGVDKDGLSYYCCIRGTNSVEGGIHMPIRHTFGSLRASPELTDALLCNICHCQNATVGCFNRTEKRLSTHFDDWIRDEIVELAAEAGVAPSFPIPDILATRIVTNETFGIIAIPDTLVTSFGMKSMPPSDSQVTPLVKDTPVHLLTRSTTRPISPYIFLAEHQQTVHAVIPIHTAEEYALFTNLMDSGNWFKPSTHMPIAGKTSQTVNFRGLAKRWNEIVHEHATAPVENLQSGSIFYKLPDQLEHHHKLWLEARGRQATLAITTEQRKPVTDILADPNRRSHVLPAIIMAPPSDLRNASSVPLSHKGKERANPSPIFYNKSTGHKPTASASGIGVASTSTSNAGQSIQKTKKKKVCASCKANGCPNTPTCKGSGNRKLCICTTHPVAKNPRAPK</sequence>
<dbReference type="Gene3D" id="3.30.420.10">
    <property type="entry name" value="Ribonuclease H-like superfamily/Ribonuclease H"/>
    <property type="match status" value="1"/>
</dbReference>
<dbReference type="PANTHER" id="PTHR47773">
    <property type="entry name" value="SI:DKEY-9I5.2-RELATED"/>
    <property type="match status" value="1"/>
</dbReference>
<dbReference type="GO" id="GO:0003676">
    <property type="term" value="F:nucleic acid binding"/>
    <property type="evidence" value="ECO:0007669"/>
    <property type="project" value="InterPro"/>
</dbReference>
<reference evidence="3" key="2">
    <citation type="submission" date="2015-01" db="EMBL/GenBank/DDBJ databases">
        <title>Evolutionary Origins and Diversification of the Mycorrhizal Mutualists.</title>
        <authorList>
            <consortium name="DOE Joint Genome Institute"/>
            <consortium name="Mycorrhizal Genomics Consortium"/>
            <person name="Kohler A."/>
            <person name="Kuo A."/>
            <person name="Nagy L.G."/>
            <person name="Floudas D."/>
            <person name="Copeland A."/>
            <person name="Barry K.W."/>
            <person name="Cichocki N."/>
            <person name="Veneault-Fourrey C."/>
            <person name="LaButti K."/>
            <person name="Lindquist E.A."/>
            <person name="Lipzen A."/>
            <person name="Lundell T."/>
            <person name="Morin E."/>
            <person name="Murat C."/>
            <person name="Riley R."/>
            <person name="Ohm R."/>
            <person name="Sun H."/>
            <person name="Tunlid A."/>
            <person name="Henrissat B."/>
            <person name="Grigoriev I.V."/>
            <person name="Hibbett D.S."/>
            <person name="Martin F."/>
        </authorList>
    </citation>
    <scope>NUCLEOTIDE SEQUENCE [LARGE SCALE GENOMIC DNA]</scope>
    <source>
        <strain evidence="3">F 1598</strain>
    </source>
</reference>
<dbReference type="InterPro" id="IPR036397">
    <property type="entry name" value="RNaseH_sf"/>
</dbReference>